<protein>
    <recommendedName>
        <fullName evidence="6">Group-specific protein</fullName>
    </recommendedName>
</protein>
<keyword evidence="1" id="KW-1133">Transmembrane helix</keyword>
<name>A0A2B3TWG9_BACCE</name>
<dbReference type="AlphaFoldDB" id="A0A2B3TWG9"/>
<keyword evidence="1" id="KW-0472">Membrane</keyword>
<feature type="transmembrane region" description="Helical" evidence="1">
    <location>
        <begin position="20"/>
        <end position="38"/>
    </location>
</feature>
<dbReference type="EMBL" id="NUIL01000039">
    <property type="protein sequence ID" value="PGO24138.1"/>
    <property type="molecule type" value="Genomic_DNA"/>
</dbReference>
<evidence type="ECO:0000313" key="4">
    <source>
        <dbReference type="Proteomes" id="UP000223777"/>
    </source>
</evidence>
<organism evidence="2 5">
    <name type="scientific">Bacillus cereus</name>
    <dbReference type="NCBI Taxonomy" id="1396"/>
    <lineage>
        <taxon>Bacteria</taxon>
        <taxon>Bacillati</taxon>
        <taxon>Bacillota</taxon>
        <taxon>Bacilli</taxon>
        <taxon>Bacillales</taxon>
        <taxon>Bacillaceae</taxon>
        <taxon>Bacillus</taxon>
        <taxon>Bacillus cereus group</taxon>
    </lineage>
</organism>
<evidence type="ECO:0000256" key="1">
    <source>
        <dbReference type="SAM" id="Phobius"/>
    </source>
</evidence>
<gene>
    <name evidence="3" type="ORF">CN984_22325</name>
    <name evidence="2" type="ORF">COK86_23830</name>
</gene>
<sequence>MLEDIFEFVVKYVIGPIFRFIRYIVIDIIIECIIEGVINGIRKLRDKICGKWRNWRERRYWR</sequence>
<evidence type="ECO:0000313" key="5">
    <source>
        <dbReference type="Proteomes" id="UP000224076"/>
    </source>
</evidence>
<keyword evidence="1" id="KW-0812">Transmembrane</keyword>
<evidence type="ECO:0008006" key="6">
    <source>
        <dbReference type="Google" id="ProtNLM"/>
    </source>
</evidence>
<dbReference type="EMBL" id="NVDG01000044">
    <property type="protein sequence ID" value="PFU38955.1"/>
    <property type="molecule type" value="Genomic_DNA"/>
</dbReference>
<evidence type="ECO:0000313" key="3">
    <source>
        <dbReference type="EMBL" id="PGO24138.1"/>
    </source>
</evidence>
<evidence type="ECO:0000313" key="2">
    <source>
        <dbReference type="EMBL" id="PFU38955.1"/>
    </source>
</evidence>
<accession>A0A2B3TWG9</accession>
<reference evidence="4 5" key="1">
    <citation type="submission" date="2017-09" db="EMBL/GenBank/DDBJ databases">
        <title>Large-scale bioinformatics analysis of Bacillus genomes uncovers conserved roles of natural products in bacterial physiology.</title>
        <authorList>
            <consortium name="Agbiome Team Llc"/>
            <person name="Bleich R.M."/>
            <person name="Grubbs K.J."/>
            <person name="Santa Maria K.C."/>
            <person name="Allen S.E."/>
            <person name="Farag S."/>
            <person name="Shank E.A."/>
            <person name="Bowers A."/>
        </authorList>
    </citation>
    <scope>NUCLEOTIDE SEQUENCE [LARGE SCALE GENOMIC DNA]</scope>
    <source>
        <strain evidence="3 4">AFS050027</strain>
        <strain evidence="2 5">AFS061806</strain>
    </source>
</reference>
<dbReference type="RefSeq" id="WP_098666216.1">
    <property type="nucleotide sequence ID" value="NZ_NUIL01000039.1"/>
</dbReference>
<comment type="caution">
    <text evidence="2">The sequence shown here is derived from an EMBL/GenBank/DDBJ whole genome shotgun (WGS) entry which is preliminary data.</text>
</comment>
<dbReference type="Proteomes" id="UP000223777">
    <property type="component" value="Unassembled WGS sequence"/>
</dbReference>
<dbReference type="Proteomes" id="UP000224076">
    <property type="component" value="Unassembled WGS sequence"/>
</dbReference>
<proteinExistence type="predicted"/>